<proteinExistence type="predicted"/>
<sequence>MVEVLIALVLSTIALLGLAAAQLKSLQYATNSFNYTVSLIQANNAIERTWANLCALQTAGAIDAAHEANIQPQTPYYTLTIPPAQLAAFANNLNITVSWIDTRLDDEAEANVDQNQAVINAQFYQICP</sequence>
<organism evidence="1 2">
    <name type="scientific">Colwellia asteriadis</name>
    <dbReference type="NCBI Taxonomy" id="517723"/>
    <lineage>
        <taxon>Bacteria</taxon>
        <taxon>Pseudomonadati</taxon>
        <taxon>Pseudomonadota</taxon>
        <taxon>Gammaproteobacteria</taxon>
        <taxon>Alteromonadales</taxon>
        <taxon>Colwelliaceae</taxon>
        <taxon>Colwellia</taxon>
    </lineage>
</organism>
<dbReference type="EMBL" id="BAAAFA010000011">
    <property type="protein sequence ID" value="GAA0822364.1"/>
    <property type="molecule type" value="Genomic_DNA"/>
</dbReference>
<protein>
    <submittedName>
        <fullName evidence="1">Uncharacterized protein</fullName>
    </submittedName>
</protein>
<accession>A0ABN1LAV2</accession>
<gene>
    <name evidence="1" type="ORF">GCM10009111_30580</name>
</gene>
<evidence type="ECO:0000313" key="1">
    <source>
        <dbReference type="EMBL" id="GAA0822364.1"/>
    </source>
</evidence>
<evidence type="ECO:0000313" key="2">
    <source>
        <dbReference type="Proteomes" id="UP001500021"/>
    </source>
</evidence>
<name>A0ABN1LAV2_9GAMM</name>
<dbReference type="Proteomes" id="UP001500021">
    <property type="component" value="Unassembled WGS sequence"/>
</dbReference>
<comment type="caution">
    <text evidence="1">The sequence shown here is derived from an EMBL/GenBank/DDBJ whole genome shotgun (WGS) entry which is preliminary data.</text>
</comment>
<reference evidence="1 2" key="1">
    <citation type="journal article" date="2019" name="Int. J. Syst. Evol. Microbiol.">
        <title>The Global Catalogue of Microorganisms (GCM) 10K type strain sequencing project: providing services to taxonomists for standard genome sequencing and annotation.</title>
        <authorList>
            <consortium name="The Broad Institute Genomics Platform"/>
            <consortium name="The Broad Institute Genome Sequencing Center for Infectious Disease"/>
            <person name="Wu L."/>
            <person name="Ma J."/>
        </authorList>
    </citation>
    <scope>NUCLEOTIDE SEQUENCE [LARGE SCALE GENOMIC DNA]</scope>
    <source>
        <strain evidence="1 2">JCM 15608</strain>
    </source>
</reference>
<keyword evidence="2" id="KW-1185">Reference proteome</keyword>